<feature type="domain" description="RNase H type-1" evidence="1">
    <location>
        <begin position="151"/>
        <end position="270"/>
    </location>
</feature>
<reference evidence="2 3" key="1">
    <citation type="journal article" date="2024" name="G3 (Bethesda)">
        <title>Genome assembly of Hibiscus sabdariffa L. provides insights into metabolisms of medicinal natural products.</title>
        <authorList>
            <person name="Kim T."/>
        </authorList>
    </citation>
    <scope>NUCLEOTIDE SEQUENCE [LARGE SCALE GENOMIC DNA]</scope>
    <source>
        <strain evidence="2">TK-2024</strain>
        <tissue evidence="2">Old leaves</tissue>
    </source>
</reference>
<protein>
    <recommendedName>
        <fullName evidence="1">RNase H type-1 domain-containing protein</fullName>
    </recommendedName>
</protein>
<dbReference type="InterPro" id="IPR044730">
    <property type="entry name" value="RNase_H-like_dom_plant"/>
</dbReference>
<dbReference type="InterPro" id="IPR002156">
    <property type="entry name" value="RNaseH_domain"/>
</dbReference>
<dbReference type="InterPro" id="IPR053151">
    <property type="entry name" value="RNase_H-like"/>
</dbReference>
<keyword evidence="3" id="KW-1185">Reference proteome</keyword>
<dbReference type="InterPro" id="IPR036397">
    <property type="entry name" value="RNaseH_sf"/>
</dbReference>
<evidence type="ECO:0000313" key="2">
    <source>
        <dbReference type="EMBL" id="KAK9013943.1"/>
    </source>
</evidence>
<gene>
    <name evidence="2" type="ORF">V6N11_005118</name>
</gene>
<comment type="caution">
    <text evidence="2">The sequence shown here is derived from an EMBL/GenBank/DDBJ whole genome shotgun (WGS) entry which is preliminary data.</text>
</comment>
<evidence type="ECO:0000313" key="3">
    <source>
        <dbReference type="Proteomes" id="UP001396334"/>
    </source>
</evidence>
<dbReference type="SUPFAM" id="SSF53098">
    <property type="entry name" value="Ribonuclease H-like"/>
    <property type="match status" value="1"/>
</dbReference>
<dbReference type="InterPro" id="IPR012337">
    <property type="entry name" value="RNaseH-like_sf"/>
</dbReference>
<dbReference type="Pfam" id="PF13456">
    <property type="entry name" value="RVT_3"/>
    <property type="match status" value="1"/>
</dbReference>
<dbReference type="Proteomes" id="UP001396334">
    <property type="component" value="Unassembled WGS sequence"/>
</dbReference>
<dbReference type="EMBL" id="JBBPBN010000021">
    <property type="protein sequence ID" value="KAK9013943.1"/>
    <property type="molecule type" value="Genomic_DNA"/>
</dbReference>
<accession>A0ABR2RMB2</accession>
<dbReference type="Gene3D" id="3.30.420.10">
    <property type="entry name" value="Ribonuclease H-like superfamily/Ribonuclease H"/>
    <property type="match status" value="1"/>
</dbReference>
<evidence type="ECO:0000259" key="1">
    <source>
        <dbReference type="Pfam" id="PF13456"/>
    </source>
</evidence>
<name>A0ABR2RMB2_9ROSI</name>
<organism evidence="2 3">
    <name type="scientific">Hibiscus sabdariffa</name>
    <name type="common">roselle</name>
    <dbReference type="NCBI Taxonomy" id="183260"/>
    <lineage>
        <taxon>Eukaryota</taxon>
        <taxon>Viridiplantae</taxon>
        <taxon>Streptophyta</taxon>
        <taxon>Embryophyta</taxon>
        <taxon>Tracheophyta</taxon>
        <taxon>Spermatophyta</taxon>
        <taxon>Magnoliopsida</taxon>
        <taxon>eudicotyledons</taxon>
        <taxon>Gunneridae</taxon>
        <taxon>Pentapetalae</taxon>
        <taxon>rosids</taxon>
        <taxon>malvids</taxon>
        <taxon>Malvales</taxon>
        <taxon>Malvaceae</taxon>
        <taxon>Malvoideae</taxon>
        <taxon>Hibiscus</taxon>
    </lineage>
</organism>
<proteinExistence type="predicted"/>
<sequence length="304" mass="34116">MTSDSSCPVCACPVEDLHHLLRACPVASSIWRRCIRPDRLDVFMRMEIKDWILVNLSTGGGFVLDIADWDVLFGLILWNLWLRRNAVAFCVINESHESVFEASLRLQRECLVAPGRVWLPIYGSGVATAVSRVNRLAVRWRRPPEEWCKLNCDEAVVTSSGYSTCGGVIRNAAGDWLIGFSRKLGICSVIESELWGIYEGLLVAWSLGLVRLIVEVDSSNAINLIRQYKEGQAALALVPNIVSLINRRRSIELSHVMRKGNKLADCMAKFSNWDDLFCHRFLSSRGMMVFQLEEDSHDSSLAGG</sequence>
<dbReference type="CDD" id="cd06222">
    <property type="entry name" value="RNase_H_like"/>
    <property type="match status" value="1"/>
</dbReference>
<dbReference type="PANTHER" id="PTHR47723">
    <property type="entry name" value="OS05G0353850 PROTEIN"/>
    <property type="match status" value="1"/>
</dbReference>
<dbReference type="PANTHER" id="PTHR47723:SF13">
    <property type="entry name" value="PUTATIVE-RELATED"/>
    <property type="match status" value="1"/>
</dbReference>